<evidence type="ECO:0000313" key="2">
    <source>
        <dbReference type="Proteomes" id="UP000414136"/>
    </source>
</evidence>
<dbReference type="Proteomes" id="UP000414136">
    <property type="component" value="Unassembled WGS sequence"/>
</dbReference>
<dbReference type="EMBL" id="CABPSQ010000026">
    <property type="protein sequence ID" value="VVE77095.1"/>
    <property type="molecule type" value="Genomic_DNA"/>
</dbReference>
<name>A0A5E5AWI2_9BURK</name>
<dbReference type="RefSeq" id="WP_150627961.1">
    <property type="nucleotide sequence ID" value="NZ_CABPSQ010000026.1"/>
</dbReference>
<reference evidence="1 2" key="1">
    <citation type="submission" date="2019-08" db="EMBL/GenBank/DDBJ databases">
        <authorList>
            <person name="Peeters C."/>
        </authorList>
    </citation>
    <scope>NUCLEOTIDE SEQUENCE [LARGE SCALE GENOMIC DNA]</scope>
    <source>
        <strain evidence="1 2">LMG 31118</strain>
    </source>
</reference>
<keyword evidence="2" id="KW-1185">Reference proteome</keyword>
<protein>
    <submittedName>
        <fullName evidence="1">Uncharacterized protein</fullName>
    </submittedName>
</protein>
<proteinExistence type="predicted"/>
<accession>A0A5E5AWI2</accession>
<dbReference type="AlphaFoldDB" id="A0A5E5AWI2"/>
<gene>
    <name evidence="1" type="ORF">PCA31118_05390</name>
</gene>
<sequence>MNVRRGFLLLIALTAVLFAGPVLAEELPLFARLKDVPLNENPVMGYVIFGNFPDGQPMIRAVTASTAVFIERQAMLKTTGYTRNLLDCRNATLRIDAFGDIESLQSEPRSLPLEANPIKRMHPRNLQVFKRVCNTAGLRANW</sequence>
<organism evidence="1 2">
    <name type="scientific">Pandoraea captiosa</name>
    <dbReference type="NCBI Taxonomy" id="2508302"/>
    <lineage>
        <taxon>Bacteria</taxon>
        <taxon>Pseudomonadati</taxon>
        <taxon>Pseudomonadota</taxon>
        <taxon>Betaproteobacteria</taxon>
        <taxon>Burkholderiales</taxon>
        <taxon>Burkholderiaceae</taxon>
        <taxon>Pandoraea</taxon>
    </lineage>
</organism>
<evidence type="ECO:0000313" key="1">
    <source>
        <dbReference type="EMBL" id="VVE77095.1"/>
    </source>
</evidence>